<feature type="region of interest" description="Disordered" evidence="2">
    <location>
        <begin position="18"/>
        <end position="39"/>
    </location>
</feature>
<keyword evidence="4" id="KW-1185">Reference proteome</keyword>
<dbReference type="CDD" id="cd05829">
    <property type="entry name" value="Sortase_F"/>
    <property type="match status" value="1"/>
</dbReference>
<accession>A0A345Y1M9</accession>
<gene>
    <name evidence="3" type="ORF">DVA86_31245</name>
</gene>
<organism evidence="3 4">
    <name type="scientific">Streptomyces armeniacus</name>
    <dbReference type="NCBI Taxonomy" id="83291"/>
    <lineage>
        <taxon>Bacteria</taxon>
        <taxon>Bacillati</taxon>
        <taxon>Actinomycetota</taxon>
        <taxon>Actinomycetes</taxon>
        <taxon>Kitasatosporales</taxon>
        <taxon>Streptomycetaceae</taxon>
        <taxon>Streptomyces</taxon>
    </lineage>
</organism>
<evidence type="ECO:0000256" key="1">
    <source>
        <dbReference type="ARBA" id="ARBA00022801"/>
    </source>
</evidence>
<dbReference type="SUPFAM" id="SSF63817">
    <property type="entry name" value="Sortase"/>
    <property type="match status" value="1"/>
</dbReference>
<dbReference type="EMBL" id="CP031320">
    <property type="protein sequence ID" value="AXK37795.1"/>
    <property type="molecule type" value="Genomic_DNA"/>
</dbReference>
<dbReference type="InterPro" id="IPR005754">
    <property type="entry name" value="Sortase"/>
</dbReference>
<dbReference type="Proteomes" id="UP000254425">
    <property type="component" value="Chromosome"/>
</dbReference>
<dbReference type="InterPro" id="IPR023365">
    <property type="entry name" value="Sortase_dom-sf"/>
</dbReference>
<evidence type="ECO:0000313" key="4">
    <source>
        <dbReference type="Proteomes" id="UP000254425"/>
    </source>
</evidence>
<dbReference type="Gene3D" id="2.40.260.10">
    <property type="entry name" value="Sortase"/>
    <property type="match status" value="1"/>
</dbReference>
<dbReference type="AlphaFoldDB" id="A0A345Y1M9"/>
<dbReference type="Pfam" id="PF04203">
    <property type="entry name" value="Sortase"/>
    <property type="match status" value="1"/>
</dbReference>
<evidence type="ECO:0000313" key="3">
    <source>
        <dbReference type="EMBL" id="AXK37795.1"/>
    </source>
</evidence>
<dbReference type="NCBIfam" id="NF033748">
    <property type="entry name" value="class_F_sortase"/>
    <property type="match status" value="1"/>
</dbReference>
<dbReference type="KEGG" id="sarm:DVA86_31245"/>
<dbReference type="InterPro" id="IPR042001">
    <property type="entry name" value="Sortase_F"/>
</dbReference>
<name>A0A345Y1M9_9ACTN</name>
<evidence type="ECO:0000256" key="2">
    <source>
        <dbReference type="SAM" id="MobiDB-lite"/>
    </source>
</evidence>
<reference evidence="3 4" key="1">
    <citation type="submission" date="2018-07" db="EMBL/GenBank/DDBJ databases">
        <title>Draft genome of the type strain Streptomyces armeniacus ATCC 15676.</title>
        <authorList>
            <person name="Labana P."/>
            <person name="Gosse J.T."/>
            <person name="Boddy C.N."/>
        </authorList>
    </citation>
    <scope>NUCLEOTIDE SEQUENCE [LARGE SCALE GENOMIC DNA]</scope>
    <source>
        <strain evidence="3 4">ATCC 15676</strain>
    </source>
</reference>
<sequence>MPAISVSAAVGPLALGTDRTLATPENPARTGWWRDGPEPGEAGPAVIVGHYDSDTGPAVFHRLRDLRAGDRIYVDRTDGTTAAFRAAEITSHRQSAFPTARVYGDTNGRAALRLITCTGPYDRAAGHYLENLVVYADLTASGDARSR</sequence>
<keyword evidence="1" id="KW-0378">Hydrolase</keyword>
<protein>
    <submittedName>
        <fullName evidence="3">Class F sortase</fullName>
    </submittedName>
</protein>
<proteinExistence type="predicted"/>
<dbReference type="GO" id="GO:0016787">
    <property type="term" value="F:hydrolase activity"/>
    <property type="evidence" value="ECO:0007669"/>
    <property type="project" value="UniProtKB-KW"/>
</dbReference>